<dbReference type="Gene3D" id="1.10.10.10">
    <property type="entry name" value="Winged helix-like DNA-binding domain superfamily/Winged helix DNA-binding domain"/>
    <property type="match status" value="1"/>
</dbReference>
<dbReference type="PANTHER" id="PTHR18964">
    <property type="entry name" value="ROK (REPRESSOR, ORF, KINASE) FAMILY"/>
    <property type="match status" value="1"/>
</dbReference>
<dbReference type="Pfam" id="PF12802">
    <property type="entry name" value="MarR_2"/>
    <property type="match status" value="1"/>
</dbReference>
<accession>A0AAE4AX39</accession>
<evidence type="ECO:0000256" key="1">
    <source>
        <dbReference type="ARBA" id="ARBA00006479"/>
    </source>
</evidence>
<reference evidence="3 4" key="1">
    <citation type="submission" date="2023-07" db="EMBL/GenBank/DDBJ databases">
        <title>Sequencing the genomes of 1000 actinobacteria strains.</title>
        <authorList>
            <person name="Klenk H.-P."/>
        </authorList>
    </citation>
    <scope>NUCLEOTIDE SEQUENCE [LARGE SCALE GENOMIC DNA]</scope>
    <source>
        <strain evidence="3 4">DSM 44709</strain>
    </source>
</reference>
<dbReference type="InterPro" id="IPR036390">
    <property type="entry name" value="WH_DNA-bd_sf"/>
</dbReference>
<dbReference type="SUPFAM" id="SSF53067">
    <property type="entry name" value="Actin-like ATPase domain"/>
    <property type="match status" value="1"/>
</dbReference>
<dbReference type="Proteomes" id="UP001240236">
    <property type="component" value="Unassembled WGS sequence"/>
</dbReference>
<dbReference type="AlphaFoldDB" id="A0AAE4AX39"/>
<keyword evidence="3" id="KW-0418">Kinase</keyword>
<comment type="similarity">
    <text evidence="1">Belongs to the ROK (NagC/XylR) family.</text>
</comment>
<dbReference type="InterPro" id="IPR036388">
    <property type="entry name" value="WH-like_DNA-bd_sf"/>
</dbReference>
<dbReference type="RefSeq" id="WP_307238576.1">
    <property type="nucleotide sequence ID" value="NZ_JAUSUZ010000001.1"/>
</dbReference>
<keyword evidence="3" id="KW-0808">Transferase</keyword>
<sequence>MQSGPQPADFADVRATNLAVVLRHVRAHGPVSRAGIAAATGLNKATVSSLVADLIERRLLRETGLAENRIGRPATMLVLDGSAYAAIGIEVTGDHLTAVAVDLSGEQLLSWRRAFTGRAGAARGVSAIAALAGRAASRAVAQGRRVLGLTVGVPGLVDEAGAVRRADALGWSGVDLRGDLIKALRKPGYEVAVDNDANLAALAEQRYGGHTGARNLIYVAGETGLGAGLIVDGRLLRGGRGFSGEIGRLQLHGGTLQELAGIESLIQRALPDADAEGPIADFAPEVERVAAAARAGDARALEALRDVGRHLGHGLSLLTDVLDPEVIVLGGYFIPLAEWLIPAARAEIGAGPGGVTITGSAIGPGAAATGGAARVLDALDAGVLPTLAA</sequence>
<dbReference type="GO" id="GO:0016301">
    <property type="term" value="F:kinase activity"/>
    <property type="evidence" value="ECO:0007669"/>
    <property type="project" value="UniProtKB-KW"/>
</dbReference>
<keyword evidence="4" id="KW-1185">Reference proteome</keyword>
<dbReference type="InterPro" id="IPR000600">
    <property type="entry name" value="ROK"/>
</dbReference>
<name>A0AAE4AX39_9ACTN</name>
<proteinExistence type="inferred from homology"/>
<organism evidence="3 4">
    <name type="scientific">Catenuloplanes indicus</name>
    <dbReference type="NCBI Taxonomy" id="137267"/>
    <lineage>
        <taxon>Bacteria</taxon>
        <taxon>Bacillati</taxon>
        <taxon>Actinomycetota</taxon>
        <taxon>Actinomycetes</taxon>
        <taxon>Micromonosporales</taxon>
        <taxon>Micromonosporaceae</taxon>
        <taxon>Catenuloplanes</taxon>
    </lineage>
</organism>
<evidence type="ECO:0000313" key="4">
    <source>
        <dbReference type="Proteomes" id="UP001240236"/>
    </source>
</evidence>
<dbReference type="InterPro" id="IPR043129">
    <property type="entry name" value="ATPase_NBD"/>
</dbReference>
<feature type="domain" description="HTH marR-type" evidence="2">
    <location>
        <begin position="21"/>
        <end position="62"/>
    </location>
</feature>
<dbReference type="PANTHER" id="PTHR18964:SF149">
    <property type="entry name" value="BIFUNCTIONAL UDP-N-ACETYLGLUCOSAMINE 2-EPIMERASE_N-ACETYLMANNOSAMINE KINASE"/>
    <property type="match status" value="1"/>
</dbReference>
<gene>
    <name evidence="3" type="ORF">J2S42_002431</name>
</gene>
<dbReference type="Gene3D" id="3.30.420.40">
    <property type="match status" value="2"/>
</dbReference>
<dbReference type="EMBL" id="JAUSUZ010000001">
    <property type="protein sequence ID" value="MDQ0365762.1"/>
    <property type="molecule type" value="Genomic_DNA"/>
</dbReference>
<comment type="caution">
    <text evidence="3">The sequence shown here is derived from an EMBL/GenBank/DDBJ whole genome shotgun (WGS) entry which is preliminary data.</text>
</comment>
<evidence type="ECO:0000313" key="3">
    <source>
        <dbReference type="EMBL" id="MDQ0365762.1"/>
    </source>
</evidence>
<evidence type="ECO:0000259" key="2">
    <source>
        <dbReference type="Pfam" id="PF12802"/>
    </source>
</evidence>
<protein>
    <submittedName>
        <fullName evidence="3">NBD/HSP70 family sugar kinase</fullName>
    </submittedName>
</protein>
<dbReference type="InterPro" id="IPR000835">
    <property type="entry name" value="HTH_MarR-typ"/>
</dbReference>
<dbReference type="Pfam" id="PF00480">
    <property type="entry name" value="ROK"/>
    <property type="match status" value="1"/>
</dbReference>
<dbReference type="GO" id="GO:0003700">
    <property type="term" value="F:DNA-binding transcription factor activity"/>
    <property type="evidence" value="ECO:0007669"/>
    <property type="project" value="InterPro"/>
</dbReference>
<dbReference type="SUPFAM" id="SSF46785">
    <property type="entry name" value="Winged helix' DNA-binding domain"/>
    <property type="match status" value="1"/>
</dbReference>